<evidence type="ECO:0000259" key="2">
    <source>
        <dbReference type="Pfam" id="PF16924"/>
    </source>
</evidence>
<dbReference type="InterPro" id="IPR036291">
    <property type="entry name" value="NAD(P)-bd_dom_sf"/>
</dbReference>
<dbReference type="Gene3D" id="3.40.50.720">
    <property type="entry name" value="NAD(P)-binding Rossmann-like Domain"/>
    <property type="match status" value="2"/>
</dbReference>
<feature type="domain" description="D-isomer specific 2-hydroxyacid dehydrogenase NAD-binding" evidence="1">
    <location>
        <begin position="140"/>
        <end position="237"/>
    </location>
</feature>
<organism evidence="3 4">
    <name type="scientific">Paratissierella segnis</name>
    <dbReference type="NCBI Taxonomy" id="2763679"/>
    <lineage>
        <taxon>Bacteria</taxon>
        <taxon>Bacillati</taxon>
        <taxon>Bacillota</taxon>
        <taxon>Tissierellia</taxon>
        <taxon>Tissierellales</taxon>
        <taxon>Tissierellaceae</taxon>
        <taxon>Paratissierella</taxon>
    </lineage>
</organism>
<dbReference type="Proteomes" id="UP000601171">
    <property type="component" value="Unassembled WGS sequence"/>
</dbReference>
<dbReference type="NCBIfam" id="NF006162">
    <property type="entry name" value="PRK08306.1"/>
    <property type="match status" value="1"/>
</dbReference>
<dbReference type="InterPro" id="IPR031629">
    <property type="entry name" value="DpaA_N"/>
</dbReference>
<dbReference type="GO" id="GO:0051287">
    <property type="term" value="F:NAD binding"/>
    <property type="evidence" value="ECO:0007669"/>
    <property type="project" value="InterPro"/>
</dbReference>
<keyword evidence="4" id="KW-1185">Reference proteome</keyword>
<name>A0A926ESY8_9FIRM</name>
<comment type="caution">
    <text evidence="3">The sequence shown here is derived from an EMBL/GenBank/DDBJ whole genome shotgun (WGS) entry which is preliminary data.</text>
</comment>
<accession>A0A926ESY8</accession>
<dbReference type="InterPro" id="IPR006140">
    <property type="entry name" value="D-isomer_DH_NAD-bd"/>
</dbReference>
<dbReference type="Pfam" id="PF16924">
    <property type="entry name" value="DpaA_N"/>
    <property type="match status" value="1"/>
</dbReference>
<protein>
    <submittedName>
        <fullName evidence="3">Dipicolinate synthase subunit DpsA</fullName>
    </submittedName>
</protein>
<evidence type="ECO:0000313" key="4">
    <source>
        <dbReference type="Proteomes" id="UP000601171"/>
    </source>
</evidence>
<proteinExistence type="predicted"/>
<gene>
    <name evidence="3" type="primary">dpsA</name>
    <name evidence="3" type="ORF">H8707_13360</name>
</gene>
<feature type="domain" description="Dipicolinate synthase subunit A N-terminal" evidence="2">
    <location>
        <begin position="4"/>
        <end position="117"/>
    </location>
</feature>
<reference evidence="3" key="1">
    <citation type="submission" date="2020-08" db="EMBL/GenBank/DDBJ databases">
        <title>Genome public.</title>
        <authorList>
            <person name="Liu C."/>
            <person name="Sun Q."/>
        </authorList>
    </citation>
    <scope>NUCLEOTIDE SEQUENCE</scope>
    <source>
        <strain evidence="3">BX21</strain>
    </source>
</reference>
<evidence type="ECO:0000259" key="1">
    <source>
        <dbReference type="Pfam" id="PF02826"/>
    </source>
</evidence>
<dbReference type="Pfam" id="PF02826">
    <property type="entry name" value="2-Hacid_dh_C"/>
    <property type="match status" value="1"/>
</dbReference>
<dbReference type="AlphaFoldDB" id="A0A926ESY8"/>
<dbReference type="SUPFAM" id="SSF51735">
    <property type="entry name" value="NAD(P)-binding Rossmann-fold domains"/>
    <property type="match status" value="1"/>
</dbReference>
<dbReference type="RefSeq" id="WP_262430667.1">
    <property type="nucleotide sequence ID" value="NZ_JACRTG010000031.1"/>
</dbReference>
<evidence type="ECO:0000313" key="3">
    <source>
        <dbReference type="EMBL" id="MBC8589203.1"/>
    </source>
</evidence>
<dbReference type="EMBL" id="JACRTG010000031">
    <property type="protein sequence ID" value="MBC8589203.1"/>
    <property type="molecule type" value="Genomic_DNA"/>
</dbReference>
<sequence length="287" mass="31452">MGRKFAILGGDMRSAVLSDLLKADGNEVMLFGFDKLGQYREEDRSLEDVIADAQFVIGPLPFSDTNEKIDTPFYTGEILVEDVLELLNKSQLFMGGKINDNIIDKAIDKKIKMADYFAREEMQVLNAIPTAEGAIQIAMEEMRITLHGSNAMVLGYGRIGKALSKALYGIGANVYAAARNYGDLAWIRNNNYTSVNISTLQSDISKMDVIFNTIPQMILNGELLNYIDKNCVIIDLASKPGGVDKSSAEKLKLNTISASGLPGKVAPITAAKVIKDTIYNIIEELEV</sequence>